<keyword evidence="6 7" id="KW-0472">Membrane</keyword>
<evidence type="ECO:0000256" key="3">
    <source>
        <dbReference type="ARBA" id="ARBA00022475"/>
    </source>
</evidence>
<dbReference type="Pfam" id="PF00528">
    <property type="entry name" value="BPD_transp_1"/>
    <property type="match status" value="1"/>
</dbReference>
<feature type="transmembrane region" description="Helical" evidence="7">
    <location>
        <begin position="122"/>
        <end position="143"/>
    </location>
</feature>
<feature type="transmembrane region" description="Helical" evidence="7">
    <location>
        <begin position="203"/>
        <end position="229"/>
    </location>
</feature>
<feature type="transmembrane region" description="Helical" evidence="7">
    <location>
        <begin position="88"/>
        <end position="110"/>
    </location>
</feature>
<dbReference type="GO" id="GO:0055085">
    <property type="term" value="P:transmembrane transport"/>
    <property type="evidence" value="ECO:0007669"/>
    <property type="project" value="InterPro"/>
</dbReference>
<dbReference type="EMBL" id="CADCUE010000029">
    <property type="protein sequence ID" value="CAA9313717.1"/>
    <property type="molecule type" value="Genomic_DNA"/>
</dbReference>
<dbReference type="PROSITE" id="PS50928">
    <property type="entry name" value="ABC_TM1"/>
    <property type="match status" value="1"/>
</dbReference>
<gene>
    <name evidence="10" type="ORF">AVDCRST_MAG16-335</name>
</gene>
<evidence type="ECO:0000256" key="2">
    <source>
        <dbReference type="ARBA" id="ARBA00022448"/>
    </source>
</evidence>
<name>A0A6J4KS81_9ACTN</name>
<dbReference type="SUPFAM" id="SSF161098">
    <property type="entry name" value="MetI-like"/>
    <property type="match status" value="1"/>
</dbReference>
<feature type="transmembrane region" description="Helical" evidence="7">
    <location>
        <begin position="21"/>
        <end position="43"/>
    </location>
</feature>
<dbReference type="AlphaFoldDB" id="A0A6J4KS81"/>
<evidence type="ECO:0000256" key="1">
    <source>
        <dbReference type="ARBA" id="ARBA00004651"/>
    </source>
</evidence>
<dbReference type="InterPro" id="IPR000515">
    <property type="entry name" value="MetI-like"/>
</dbReference>
<evidence type="ECO:0000256" key="8">
    <source>
        <dbReference type="SAM" id="MobiDB-lite"/>
    </source>
</evidence>
<protein>
    <submittedName>
        <fullName evidence="10">ABC transporter, permease protein 1 (Cluster 1, maltose/g3p/polyamine/iron)</fullName>
    </submittedName>
</protein>
<dbReference type="InterPro" id="IPR051393">
    <property type="entry name" value="ABC_transporter_permease"/>
</dbReference>
<keyword evidence="5 7" id="KW-1133">Transmembrane helix</keyword>
<keyword evidence="3" id="KW-1003">Cell membrane</keyword>
<evidence type="ECO:0000256" key="4">
    <source>
        <dbReference type="ARBA" id="ARBA00022692"/>
    </source>
</evidence>
<dbReference type="GO" id="GO:0005886">
    <property type="term" value="C:plasma membrane"/>
    <property type="evidence" value="ECO:0007669"/>
    <property type="project" value="UniProtKB-SubCell"/>
</dbReference>
<sequence length="372" mass="40406">MAARRTGIYGRQGITGWVFTAPMIIVLGLFLFVPILMALYVSMTDWNGNGSPFTGGNADFVGAQNYTSLFTDEGLTRQNFMQSLGNTFYYVLLVVPLQTCTALLLALVVNNKFLKGKGFFRTAFYFPAVTSSIAISTVFLFLFSNTGAVNGFLALLGVDGPQWFSDSRGTLHLLLGVVGIDDPAWAQSEIFGRSLWEWLSGPSVAMCVIVLLAVWTTTGTFMLLFLAALQDLPVEVDEAAALDGVSPWQKLRLVTIPMIKPVIFLVVTLGLIGTWQVFDQIYVMGKGAPAGTTMTPAFLSYQTSFRSLLYGSGAAMAFIVFLIIIALTFLQRRLMAEDRVPRRRRRALATAAAASRGSQLVGAAPQTGGDRP</sequence>
<reference evidence="10" key="1">
    <citation type="submission" date="2020-02" db="EMBL/GenBank/DDBJ databases">
        <authorList>
            <person name="Meier V. D."/>
        </authorList>
    </citation>
    <scope>NUCLEOTIDE SEQUENCE</scope>
    <source>
        <strain evidence="10">AVDCRST_MAG16</strain>
    </source>
</reference>
<keyword evidence="4 7" id="KW-0812">Transmembrane</keyword>
<evidence type="ECO:0000256" key="6">
    <source>
        <dbReference type="ARBA" id="ARBA00023136"/>
    </source>
</evidence>
<feature type="transmembrane region" description="Helical" evidence="7">
    <location>
        <begin position="308"/>
        <end position="330"/>
    </location>
</feature>
<keyword evidence="2 7" id="KW-0813">Transport</keyword>
<dbReference type="CDD" id="cd06261">
    <property type="entry name" value="TM_PBP2"/>
    <property type="match status" value="1"/>
</dbReference>
<evidence type="ECO:0000259" key="9">
    <source>
        <dbReference type="PROSITE" id="PS50928"/>
    </source>
</evidence>
<evidence type="ECO:0000256" key="7">
    <source>
        <dbReference type="RuleBase" id="RU363032"/>
    </source>
</evidence>
<organism evidence="10">
    <name type="scientific">uncultured Frankineae bacterium</name>
    <dbReference type="NCBI Taxonomy" id="437475"/>
    <lineage>
        <taxon>Bacteria</taxon>
        <taxon>Bacillati</taxon>
        <taxon>Actinomycetota</taxon>
        <taxon>Actinomycetes</taxon>
        <taxon>Frankiales</taxon>
        <taxon>environmental samples</taxon>
    </lineage>
</organism>
<feature type="domain" description="ABC transmembrane type-1" evidence="9">
    <location>
        <begin position="84"/>
        <end position="331"/>
    </location>
</feature>
<dbReference type="Gene3D" id="1.10.3720.10">
    <property type="entry name" value="MetI-like"/>
    <property type="match status" value="1"/>
</dbReference>
<dbReference type="InterPro" id="IPR035906">
    <property type="entry name" value="MetI-like_sf"/>
</dbReference>
<dbReference type="PANTHER" id="PTHR30193:SF37">
    <property type="entry name" value="INNER MEMBRANE ABC TRANSPORTER PERMEASE PROTEIN YCJO"/>
    <property type="match status" value="1"/>
</dbReference>
<comment type="subcellular location">
    <subcellularLocation>
        <location evidence="1 7">Cell membrane</location>
        <topology evidence="1 7">Multi-pass membrane protein</topology>
    </subcellularLocation>
</comment>
<feature type="transmembrane region" description="Helical" evidence="7">
    <location>
        <begin position="258"/>
        <end position="278"/>
    </location>
</feature>
<comment type="similarity">
    <text evidence="7">Belongs to the binding-protein-dependent transport system permease family.</text>
</comment>
<evidence type="ECO:0000313" key="10">
    <source>
        <dbReference type="EMBL" id="CAA9313717.1"/>
    </source>
</evidence>
<dbReference type="PANTHER" id="PTHR30193">
    <property type="entry name" value="ABC TRANSPORTER PERMEASE PROTEIN"/>
    <property type="match status" value="1"/>
</dbReference>
<proteinExistence type="inferred from homology"/>
<feature type="region of interest" description="Disordered" evidence="8">
    <location>
        <begin position="351"/>
        <end position="372"/>
    </location>
</feature>
<evidence type="ECO:0000256" key="5">
    <source>
        <dbReference type="ARBA" id="ARBA00022989"/>
    </source>
</evidence>
<accession>A0A6J4KS81</accession>